<organism evidence="2 3">
    <name type="scientific">Streptomyces mimosae</name>
    <dbReference type="NCBI Taxonomy" id="2586635"/>
    <lineage>
        <taxon>Bacteria</taxon>
        <taxon>Bacillati</taxon>
        <taxon>Actinomycetota</taxon>
        <taxon>Actinomycetes</taxon>
        <taxon>Kitasatosporales</taxon>
        <taxon>Streptomycetaceae</taxon>
        <taxon>Streptomyces</taxon>
    </lineage>
</organism>
<dbReference type="RefSeq" id="WP_139674931.1">
    <property type="nucleotide sequence ID" value="NZ_VDLY02000026.1"/>
</dbReference>
<accession>A0A5N5ZQT4</accession>
<dbReference type="NCBIfam" id="NF038312">
    <property type="entry name" value="SCO5918_fam"/>
    <property type="match status" value="1"/>
</dbReference>
<gene>
    <name evidence="2" type="ORF">FH607_028640</name>
</gene>
<sequence length="102" mass="10998">MRCVIARYPFELTRDTVLASMKGVSPEPVVGQSVIIGRRTYPLMQVGQVVTGQDRRDFTPGEVRRAMMRLGFTCRDPHAEVPTPEGTPLARASAALGGPTGG</sequence>
<name>A0A5N5ZQT4_9ACTN</name>
<dbReference type="OrthoDB" id="6397886at2"/>
<dbReference type="InterPro" id="IPR047719">
    <property type="entry name" value="SCO5918-like"/>
</dbReference>
<evidence type="ECO:0000313" key="2">
    <source>
        <dbReference type="EMBL" id="KAB8158874.1"/>
    </source>
</evidence>
<keyword evidence="3" id="KW-1185">Reference proteome</keyword>
<evidence type="ECO:0000256" key="1">
    <source>
        <dbReference type="SAM" id="MobiDB-lite"/>
    </source>
</evidence>
<dbReference type="AlphaFoldDB" id="A0A5N5ZQT4"/>
<proteinExistence type="predicted"/>
<comment type="caution">
    <text evidence="2">The sequence shown here is derived from an EMBL/GenBank/DDBJ whole genome shotgun (WGS) entry which is preliminary data.</text>
</comment>
<feature type="region of interest" description="Disordered" evidence="1">
    <location>
        <begin position="76"/>
        <end position="102"/>
    </location>
</feature>
<evidence type="ECO:0000313" key="3">
    <source>
        <dbReference type="Proteomes" id="UP000314251"/>
    </source>
</evidence>
<protein>
    <submittedName>
        <fullName evidence="2">Uncharacterized protein</fullName>
    </submittedName>
</protein>
<dbReference type="EMBL" id="VDLY02000026">
    <property type="protein sequence ID" value="KAB8158874.1"/>
    <property type="molecule type" value="Genomic_DNA"/>
</dbReference>
<reference evidence="2" key="1">
    <citation type="submission" date="2019-10" db="EMBL/GenBank/DDBJ databases">
        <title>Nonomuraea sp. nov., isolated from Phyllanthus amarus.</title>
        <authorList>
            <person name="Klykleung N."/>
            <person name="Tanasupawat S."/>
        </authorList>
    </citation>
    <scope>NUCLEOTIDE SEQUENCE [LARGE SCALE GENOMIC DNA]</scope>
    <source>
        <strain evidence="2">3MP-10</strain>
    </source>
</reference>
<dbReference type="Proteomes" id="UP000314251">
    <property type="component" value="Unassembled WGS sequence"/>
</dbReference>